<evidence type="ECO:0000256" key="6">
    <source>
        <dbReference type="ARBA" id="ARBA00023049"/>
    </source>
</evidence>
<sequence>MDFNRYFTNDEVESVLNGWAQNHQRLVKVTELGKSHENRSIHLLTLTNEDTGSDEDKPAIWIDSNIHATEIAGTTVALHIAHTLLAGYGSDSRCTRLLDTVAFYIVPRLNPDGAALALSDSPKYVRSGTRPYPFSEPLAGLHEEDIDGDGRILQMRIPDPHGDWKVSTLDGRLMEKRGPDEHGGTYYRLLPEGRLEEFDGVEIKVAKPFQGLDFNRNFPFAWEPESTQAGAGPFPASEKEIRAAVDFISRHRNINVAVTYHTQSGVILRPYSTQPDEKMETSDLWVFELMGERGKELTGYPCLSVYHGFRYHPKEVTTGGFDDWVYDHFGIFSFTIELWDLPGRAGIKDRDFIEWMRKHPHEDDLKILRWLEENAAEAALVDWYPFEHPQLGPVEIGGYNRIFTWRNPPHSFMGEETEKNTAFALSLADMLPSMTIHRLTLERLTNEGDYRLRLIVENGGFLPTYTSAQGRKREAARPVRVELDLPEGVRLASGKAKTELGHLAGRSGKLSVSTMYAASPTDNRAWTEWVLRGPPGAEVGVEVRSDRGGTLHERAVLH</sequence>
<dbReference type="InterPro" id="IPR000834">
    <property type="entry name" value="Peptidase_M14"/>
</dbReference>
<dbReference type="GO" id="GO:0006508">
    <property type="term" value="P:proteolysis"/>
    <property type="evidence" value="ECO:0007669"/>
    <property type="project" value="UniProtKB-KW"/>
</dbReference>
<feature type="domain" description="Peptidase M14" evidence="8">
    <location>
        <begin position="5"/>
        <end position="360"/>
    </location>
</feature>
<accession>A0A6B1G442</accession>
<dbReference type="PRINTS" id="PR00765">
    <property type="entry name" value="CRBOXYPTASEA"/>
</dbReference>
<comment type="cofactor">
    <cofactor evidence="1">
        <name>Zn(2+)</name>
        <dbReference type="ChEBI" id="CHEBI:29105"/>
    </cofactor>
</comment>
<dbReference type="GO" id="GO:0005615">
    <property type="term" value="C:extracellular space"/>
    <property type="evidence" value="ECO:0007669"/>
    <property type="project" value="TreeGrafter"/>
</dbReference>
<comment type="caution">
    <text evidence="9">The sequence shown here is derived from an EMBL/GenBank/DDBJ whole genome shotgun (WGS) entry which is preliminary data.</text>
</comment>
<dbReference type="PANTHER" id="PTHR11705">
    <property type="entry name" value="PROTEASE FAMILY M14 CARBOXYPEPTIDASE A,B"/>
    <property type="match status" value="1"/>
</dbReference>
<dbReference type="PROSITE" id="PS52035">
    <property type="entry name" value="PEPTIDASE_M14"/>
    <property type="match status" value="1"/>
</dbReference>
<organism evidence="9">
    <name type="scientific">Caldilineaceae bacterium SB0675_bin_29</name>
    <dbReference type="NCBI Taxonomy" id="2605266"/>
    <lineage>
        <taxon>Bacteria</taxon>
        <taxon>Bacillati</taxon>
        <taxon>Chloroflexota</taxon>
        <taxon>Caldilineae</taxon>
        <taxon>Caldilineales</taxon>
        <taxon>Caldilineaceae</taxon>
    </lineage>
</organism>
<evidence type="ECO:0000256" key="3">
    <source>
        <dbReference type="ARBA" id="ARBA00022670"/>
    </source>
</evidence>
<evidence type="ECO:0000256" key="1">
    <source>
        <dbReference type="ARBA" id="ARBA00001947"/>
    </source>
</evidence>
<dbReference type="PANTHER" id="PTHR11705:SF143">
    <property type="entry name" value="SLL0236 PROTEIN"/>
    <property type="match status" value="1"/>
</dbReference>
<keyword evidence="3" id="KW-0645">Protease</keyword>
<evidence type="ECO:0000313" key="9">
    <source>
        <dbReference type="EMBL" id="MYH61955.1"/>
    </source>
</evidence>
<evidence type="ECO:0000256" key="7">
    <source>
        <dbReference type="PROSITE-ProRule" id="PRU01379"/>
    </source>
</evidence>
<dbReference type="GO" id="GO:0004181">
    <property type="term" value="F:metallocarboxypeptidase activity"/>
    <property type="evidence" value="ECO:0007669"/>
    <property type="project" value="InterPro"/>
</dbReference>
<proteinExistence type="inferred from homology"/>
<dbReference type="AlphaFoldDB" id="A0A6B1G442"/>
<feature type="active site" description="Proton donor/acceptor" evidence="7">
    <location>
        <position position="337"/>
    </location>
</feature>
<dbReference type="CDD" id="cd06905">
    <property type="entry name" value="M14-like"/>
    <property type="match status" value="1"/>
</dbReference>
<keyword evidence="9" id="KW-0121">Carboxypeptidase</keyword>
<protein>
    <submittedName>
        <fullName evidence="9">Carboxypeptidase</fullName>
    </submittedName>
</protein>
<dbReference type="SMART" id="SM00631">
    <property type="entry name" value="Zn_pept"/>
    <property type="match status" value="1"/>
</dbReference>
<evidence type="ECO:0000256" key="2">
    <source>
        <dbReference type="ARBA" id="ARBA00005988"/>
    </source>
</evidence>
<reference evidence="9" key="1">
    <citation type="submission" date="2019-09" db="EMBL/GenBank/DDBJ databases">
        <title>Characterisation of the sponge microbiome using genome-centric metagenomics.</title>
        <authorList>
            <person name="Engelberts J.P."/>
            <person name="Robbins S.J."/>
            <person name="De Goeij J.M."/>
            <person name="Aranda M."/>
            <person name="Bell S.C."/>
            <person name="Webster N.S."/>
        </authorList>
    </citation>
    <scope>NUCLEOTIDE SEQUENCE</scope>
    <source>
        <strain evidence="9">SB0675_bin_29</strain>
    </source>
</reference>
<keyword evidence="4" id="KW-0378">Hydrolase</keyword>
<comment type="similarity">
    <text evidence="2 7">Belongs to the peptidase M14 family.</text>
</comment>
<dbReference type="SUPFAM" id="SSF53187">
    <property type="entry name" value="Zn-dependent exopeptidases"/>
    <property type="match status" value="1"/>
</dbReference>
<gene>
    <name evidence="9" type="ORF">F4148_09400</name>
</gene>
<dbReference type="GO" id="GO:0008270">
    <property type="term" value="F:zinc ion binding"/>
    <property type="evidence" value="ECO:0007669"/>
    <property type="project" value="InterPro"/>
</dbReference>
<evidence type="ECO:0000259" key="8">
    <source>
        <dbReference type="PROSITE" id="PS52035"/>
    </source>
</evidence>
<keyword evidence="5" id="KW-0862">Zinc</keyword>
<evidence type="ECO:0000256" key="5">
    <source>
        <dbReference type="ARBA" id="ARBA00022833"/>
    </source>
</evidence>
<name>A0A6B1G442_9CHLR</name>
<evidence type="ECO:0000256" key="4">
    <source>
        <dbReference type="ARBA" id="ARBA00022801"/>
    </source>
</evidence>
<dbReference type="Pfam" id="PF00246">
    <property type="entry name" value="Peptidase_M14"/>
    <property type="match status" value="1"/>
</dbReference>
<keyword evidence="6" id="KW-0482">Metalloprotease</keyword>
<dbReference type="Gene3D" id="3.40.630.10">
    <property type="entry name" value="Zn peptidases"/>
    <property type="match status" value="1"/>
</dbReference>
<dbReference type="EMBL" id="VYDA01000347">
    <property type="protein sequence ID" value="MYH61955.1"/>
    <property type="molecule type" value="Genomic_DNA"/>
</dbReference>